<organism evidence="1 2">
    <name type="scientific">Choanephora cucurbitarum</name>
    <dbReference type="NCBI Taxonomy" id="101091"/>
    <lineage>
        <taxon>Eukaryota</taxon>
        <taxon>Fungi</taxon>
        <taxon>Fungi incertae sedis</taxon>
        <taxon>Mucoromycota</taxon>
        <taxon>Mucoromycotina</taxon>
        <taxon>Mucoromycetes</taxon>
        <taxon>Mucorales</taxon>
        <taxon>Mucorineae</taxon>
        <taxon>Choanephoraceae</taxon>
        <taxon>Choanephoroideae</taxon>
        <taxon>Choanephora</taxon>
    </lineage>
</organism>
<keyword evidence="2" id="KW-1185">Reference proteome</keyword>
<proteinExistence type="predicted"/>
<dbReference type="AlphaFoldDB" id="A0A1C7NGG5"/>
<dbReference type="OrthoDB" id="5584028at2759"/>
<dbReference type="Pfam" id="PF02466">
    <property type="entry name" value="Tim17"/>
    <property type="match status" value="1"/>
</dbReference>
<accession>A0A1C7NGG5</accession>
<evidence type="ECO:0000313" key="2">
    <source>
        <dbReference type="Proteomes" id="UP000093000"/>
    </source>
</evidence>
<sequence length="224" mass="24156">MDKSAPLIPQSHTSQASDKANLHYPQGATFSSLPPDATVVNYDSDAHPEKPVLLRAGLDTKQRLLLMTSVGGFWGFGIGAFLGARHSGLQYLAENAHKLPTTVQGWYFYHKTKNYRMMLGGVKRGVRFAGKTGGLCLLYGAIESAMDDIRGEPDLLNSVAAGVTTGTLFSALTRLSRGSFRYSVFFGAVFGLATGGLSDLHRYASGNTPTYGHYLSSLIKKDSQ</sequence>
<dbReference type="InParanoid" id="A0A1C7NGG5"/>
<dbReference type="EMBL" id="LUGH01000169">
    <property type="protein sequence ID" value="OBZ88187.1"/>
    <property type="molecule type" value="Genomic_DNA"/>
</dbReference>
<protein>
    <recommendedName>
        <fullName evidence="3">Mitochondrial import inner membrane translocase subunit TIM22</fullName>
    </recommendedName>
</protein>
<dbReference type="Proteomes" id="UP000093000">
    <property type="component" value="Unassembled WGS sequence"/>
</dbReference>
<dbReference type="PANTHER" id="PTHR37852">
    <property type="entry name" value="YALI0B21208P"/>
    <property type="match status" value="1"/>
</dbReference>
<reference evidence="1 2" key="1">
    <citation type="submission" date="2016-03" db="EMBL/GenBank/DDBJ databases">
        <title>Choanephora cucurbitarum.</title>
        <authorList>
            <person name="Min B."/>
            <person name="Park H."/>
            <person name="Park J.-H."/>
            <person name="Shin H.-D."/>
            <person name="Choi I.-G."/>
        </authorList>
    </citation>
    <scope>NUCLEOTIDE SEQUENCE [LARGE SCALE GENOMIC DNA]</scope>
    <source>
        <strain evidence="1 2">KUS-F28377</strain>
    </source>
</reference>
<evidence type="ECO:0008006" key="3">
    <source>
        <dbReference type="Google" id="ProtNLM"/>
    </source>
</evidence>
<name>A0A1C7NGG5_9FUNG</name>
<evidence type="ECO:0000313" key="1">
    <source>
        <dbReference type="EMBL" id="OBZ88187.1"/>
    </source>
</evidence>
<dbReference type="STRING" id="101091.A0A1C7NGG5"/>
<gene>
    <name evidence="1" type="ORF">A0J61_03761</name>
</gene>
<dbReference type="PANTHER" id="PTHR37852:SF1">
    <property type="entry name" value="HIG1 DOMAIN-CONTAINING PROTEIN"/>
    <property type="match status" value="1"/>
</dbReference>
<comment type="caution">
    <text evidence="1">The sequence shown here is derived from an EMBL/GenBank/DDBJ whole genome shotgun (WGS) entry which is preliminary data.</text>
</comment>